<gene>
    <name evidence="4" type="ORF">SAMN04489841_2704</name>
</gene>
<dbReference type="RefSeq" id="WP_090618446.1">
    <property type="nucleotide sequence ID" value="NZ_FOFD01000003.1"/>
</dbReference>
<evidence type="ECO:0000313" key="4">
    <source>
        <dbReference type="EMBL" id="SEQ90964.1"/>
    </source>
</evidence>
<dbReference type="Proteomes" id="UP000199114">
    <property type="component" value="Unassembled WGS sequence"/>
</dbReference>
<sequence length="169" mass="18504">MTTNDESAPDGTRRARPKTEASYGIPERADGTLSWEFVADRMQGAQHYWVTTARPDGSPHVRPTWGVWADGTFHCGGGEGTRWVRNLAANPDIVVHGESATAVVILEGRAERIDEGAADPELIDELDAAYEAKYDTDHGTPFFAVRPAVVFAWSDFPTDATRWTVTVGE</sequence>
<dbReference type="Gene3D" id="2.30.110.10">
    <property type="entry name" value="Electron Transport, Fmn-binding Protein, Chain A"/>
    <property type="match status" value="1"/>
</dbReference>
<keyword evidence="5" id="KW-1185">Reference proteome</keyword>
<dbReference type="InterPro" id="IPR011576">
    <property type="entry name" value="Pyridox_Oxase_N"/>
</dbReference>
<protein>
    <submittedName>
        <fullName evidence="4">Pyridoxamine 5'-phosphate oxidase</fullName>
    </submittedName>
</protein>
<dbReference type="STRING" id="1186196.SAMN04489841_2704"/>
<dbReference type="PANTHER" id="PTHR35176">
    <property type="entry name" value="HEME OXYGENASE HI_0854-RELATED"/>
    <property type="match status" value="1"/>
</dbReference>
<dbReference type="SUPFAM" id="SSF50475">
    <property type="entry name" value="FMN-binding split barrel"/>
    <property type="match status" value="1"/>
</dbReference>
<feature type="domain" description="Pyridoxamine 5'-phosphate oxidase N-terminal" evidence="3">
    <location>
        <begin position="40"/>
        <end position="153"/>
    </location>
</feature>
<dbReference type="AlphaFoldDB" id="A0A1H9JW21"/>
<evidence type="ECO:0000313" key="5">
    <source>
        <dbReference type="Proteomes" id="UP000199114"/>
    </source>
</evidence>
<dbReference type="InterPro" id="IPR012349">
    <property type="entry name" value="Split_barrel_FMN-bd"/>
</dbReference>
<reference evidence="5" key="1">
    <citation type="submission" date="2016-10" db="EMBL/GenBank/DDBJ databases">
        <authorList>
            <person name="Varghese N."/>
            <person name="Submissions S."/>
        </authorList>
    </citation>
    <scope>NUCLEOTIDE SEQUENCE [LARGE SCALE GENOMIC DNA]</scope>
    <source>
        <strain evidence="5">DSM 25055</strain>
    </source>
</reference>
<dbReference type="Pfam" id="PF01243">
    <property type="entry name" value="PNPOx_N"/>
    <property type="match status" value="1"/>
</dbReference>
<accession>A0A1H9JW21</accession>
<dbReference type="PANTHER" id="PTHR35176:SF4">
    <property type="entry name" value="PYRIDOXAMINE 5'-PHOSPHATE OXIDASE-RELATED FMN-BINDING"/>
    <property type="match status" value="1"/>
</dbReference>
<evidence type="ECO:0000256" key="2">
    <source>
        <dbReference type="SAM" id="MobiDB-lite"/>
    </source>
</evidence>
<dbReference type="GO" id="GO:0005829">
    <property type="term" value="C:cytosol"/>
    <property type="evidence" value="ECO:0007669"/>
    <property type="project" value="TreeGrafter"/>
</dbReference>
<organism evidence="4 5">
    <name type="scientific">Natrinema salaciae</name>
    <dbReference type="NCBI Taxonomy" id="1186196"/>
    <lineage>
        <taxon>Archaea</taxon>
        <taxon>Methanobacteriati</taxon>
        <taxon>Methanobacteriota</taxon>
        <taxon>Stenosarchaea group</taxon>
        <taxon>Halobacteria</taxon>
        <taxon>Halobacteriales</taxon>
        <taxon>Natrialbaceae</taxon>
        <taxon>Natrinema</taxon>
    </lineage>
</organism>
<evidence type="ECO:0000259" key="3">
    <source>
        <dbReference type="Pfam" id="PF01243"/>
    </source>
</evidence>
<dbReference type="GO" id="GO:0070967">
    <property type="term" value="F:coenzyme F420 binding"/>
    <property type="evidence" value="ECO:0007669"/>
    <property type="project" value="TreeGrafter"/>
</dbReference>
<feature type="region of interest" description="Disordered" evidence="2">
    <location>
        <begin position="1"/>
        <end position="25"/>
    </location>
</feature>
<dbReference type="EMBL" id="FOFD01000003">
    <property type="protein sequence ID" value="SEQ90964.1"/>
    <property type="molecule type" value="Genomic_DNA"/>
</dbReference>
<proteinExistence type="predicted"/>
<name>A0A1H9JW21_9EURY</name>
<keyword evidence="1" id="KW-0560">Oxidoreductase</keyword>
<dbReference type="GO" id="GO:0016627">
    <property type="term" value="F:oxidoreductase activity, acting on the CH-CH group of donors"/>
    <property type="evidence" value="ECO:0007669"/>
    <property type="project" value="TreeGrafter"/>
</dbReference>
<evidence type="ECO:0000256" key="1">
    <source>
        <dbReference type="ARBA" id="ARBA00023002"/>
    </source>
</evidence>
<dbReference type="InterPro" id="IPR052019">
    <property type="entry name" value="F420H2_bilvrd_red/Heme_oxyg"/>
</dbReference>